<accession>A0A285N6L2</accession>
<dbReference type="GO" id="GO:0051536">
    <property type="term" value="F:iron-sulfur cluster binding"/>
    <property type="evidence" value="ECO:0007669"/>
    <property type="project" value="InterPro"/>
</dbReference>
<feature type="compositionally biased region" description="Polar residues" evidence="1">
    <location>
        <begin position="35"/>
        <end position="47"/>
    </location>
</feature>
<protein>
    <submittedName>
        <fullName evidence="3">Ferredoxin</fullName>
    </submittedName>
</protein>
<sequence length="281" mass="30227">MTEDGVELRDDAAAGGSDDDPQGPAPELTPEQVVEAQTSTIGSTDSADASDEQGAQDRVLRTLFAFAAPAFRRRHGDFEGVAAAMTNPIYRPLVAADTVERGPIDTDGDRAVQKVLARSTDGEDRTYEIVLERQSTGEHEDCWLIAAVDMVYVGESPAFQRRPTVEFDGRAITCEEGATLRDVLLRVEGRSPYNDVSQVANCGGNGLCGTCAVEVCGDVDEPSERERRRLELPPHSGEDDLRLSCRTTVQGDVSVVKHDGVFGQHVAEDDASASSDTEGDR</sequence>
<dbReference type="InterPro" id="IPR001041">
    <property type="entry name" value="2Fe-2S_ferredoxin-type"/>
</dbReference>
<organism evidence="3 4">
    <name type="scientific">Natronoarchaeum philippinense</name>
    <dbReference type="NCBI Taxonomy" id="558529"/>
    <lineage>
        <taxon>Archaea</taxon>
        <taxon>Methanobacteriati</taxon>
        <taxon>Methanobacteriota</taxon>
        <taxon>Stenosarchaea group</taxon>
        <taxon>Halobacteria</taxon>
        <taxon>Halobacteriales</taxon>
        <taxon>Natronoarchaeaceae</taxon>
    </lineage>
</organism>
<dbReference type="RefSeq" id="WP_245838480.1">
    <property type="nucleotide sequence ID" value="NZ_OBEJ01000001.1"/>
</dbReference>
<gene>
    <name evidence="3" type="ORF">SAMN06269185_0257</name>
</gene>
<feature type="region of interest" description="Disordered" evidence="1">
    <location>
        <begin position="1"/>
        <end position="54"/>
    </location>
</feature>
<dbReference type="PANTHER" id="PTHR35716">
    <property type="entry name" value="OS05G0574700 PROTEIN-RELATED"/>
    <property type="match status" value="1"/>
</dbReference>
<dbReference type="CDD" id="cd00207">
    <property type="entry name" value="fer2"/>
    <property type="match status" value="1"/>
</dbReference>
<evidence type="ECO:0000256" key="1">
    <source>
        <dbReference type="SAM" id="MobiDB-lite"/>
    </source>
</evidence>
<dbReference type="InterPro" id="IPR036010">
    <property type="entry name" value="2Fe-2S_ferredoxin-like_sf"/>
</dbReference>
<dbReference type="PROSITE" id="PS51085">
    <property type="entry name" value="2FE2S_FER_2"/>
    <property type="match status" value="1"/>
</dbReference>
<dbReference type="InterPro" id="IPR012675">
    <property type="entry name" value="Beta-grasp_dom_sf"/>
</dbReference>
<proteinExistence type="predicted"/>
<evidence type="ECO:0000313" key="4">
    <source>
        <dbReference type="Proteomes" id="UP000219453"/>
    </source>
</evidence>
<evidence type="ECO:0000259" key="2">
    <source>
        <dbReference type="PROSITE" id="PS51085"/>
    </source>
</evidence>
<reference evidence="3 4" key="1">
    <citation type="submission" date="2017-09" db="EMBL/GenBank/DDBJ databases">
        <authorList>
            <person name="Ehlers B."/>
            <person name="Leendertz F.H."/>
        </authorList>
    </citation>
    <scope>NUCLEOTIDE SEQUENCE [LARGE SCALE GENOMIC DNA]</scope>
    <source>
        <strain evidence="3 4">DSM 27208</strain>
    </source>
</reference>
<dbReference type="AlphaFoldDB" id="A0A285N6L2"/>
<name>A0A285N6L2_NATPI</name>
<feature type="domain" description="2Fe-2S ferredoxin-type" evidence="2">
    <location>
        <begin position="161"/>
        <end position="261"/>
    </location>
</feature>
<dbReference type="Proteomes" id="UP000219453">
    <property type="component" value="Unassembled WGS sequence"/>
</dbReference>
<evidence type="ECO:0000313" key="3">
    <source>
        <dbReference type="EMBL" id="SNZ03361.1"/>
    </source>
</evidence>
<feature type="compositionally biased region" description="Basic and acidic residues" evidence="1">
    <location>
        <begin position="1"/>
        <end position="12"/>
    </location>
</feature>
<dbReference type="Pfam" id="PF00111">
    <property type="entry name" value="Fer2"/>
    <property type="match status" value="1"/>
</dbReference>
<dbReference type="EMBL" id="OBEJ01000001">
    <property type="protein sequence ID" value="SNZ03361.1"/>
    <property type="molecule type" value="Genomic_DNA"/>
</dbReference>
<keyword evidence="4" id="KW-1185">Reference proteome</keyword>
<dbReference type="SUPFAM" id="SSF54292">
    <property type="entry name" value="2Fe-2S ferredoxin-like"/>
    <property type="match status" value="1"/>
</dbReference>
<dbReference type="Gene3D" id="3.10.20.30">
    <property type="match status" value="1"/>
</dbReference>